<dbReference type="GO" id="GO:0016020">
    <property type="term" value="C:membrane"/>
    <property type="evidence" value="ECO:0007669"/>
    <property type="project" value="UniProtKB-SubCell"/>
</dbReference>
<dbReference type="AlphaFoldDB" id="A0A815ZZR2"/>
<evidence type="ECO:0000256" key="4">
    <source>
        <dbReference type="ARBA" id="ARBA00023136"/>
    </source>
</evidence>
<dbReference type="EMBL" id="CAJNOR010006299">
    <property type="protein sequence ID" value="CAF1591412.1"/>
    <property type="molecule type" value="Genomic_DNA"/>
</dbReference>
<evidence type="ECO:0000256" key="1">
    <source>
        <dbReference type="ARBA" id="ARBA00004370"/>
    </source>
</evidence>
<evidence type="ECO:0000256" key="3">
    <source>
        <dbReference type="ARBA" id="ARBA00022989"/>
    </source>
</evidence>
<evidence type="ECO:0000313" key="8">
    <source>
        <dbReference type="Proteomes" id="UP000663828"/>
    </source>
</evidence>
<dbReference type="PROSITE" id="PS50262">
    <property type="entry name" value="G_PROTEIN_RECEP_F1_2"/>
    <property type="match status" value="1"/>
</dbReference>
<reference evidence="7" key="1">
    <citation type="submission" date="2021-02" db="EMBL/GenBank/DDBJ databases">
        <authorList>
            <person name="Nowell W R."/>
        </authorList>
    </citation>
    <scope>NUCLEOTIDE SEQUENCE</scope>
</reference>
<evidence type="ECO:0000259" key="6">
    <source>
        <dbReference type="PROSITE" id="PS50262"/>
    </source>
</evidence>
<feature type="transmembrane region" description="Helical" evidence="5">
    <location>
        <begin position="15"/>
        <end position="38"/>
    </location>
</feature>
<evidence type="ECO:0000256" key="2">
    <source>
        <dbReference type="ARBA" id="ARBA00022692"/>
    </source>
</evidence>
<comment type="caution">
    <text evidence="7">The sequence shown here is derived from an EMBL/GenBank/DDBJ whole genome shotgun (WGS) entry which is preliminary data.</text>
</comment>
<comment type="subcellular location">
    <subcellularLocation>
        <location evidence="1">Membrane</location>
    </subcellularLocation>
</comment>
<evidence type="ECO:0000313" key="7">
    <source>
        <dbReference type="EMBL" id="CAF1591412.1"/>
    </source>
</evidence>
<dbReference type="PANTHER" id="PTHR46641:SF18">
    <property type="entry name" value="G-PROTEIN COUPLED RECEPTORS FAMILY 1 PROFILE DOMAIN-CONTAINING PROTEIN"/>
    <property type="match status" value="1"/>
</dbReference>
<dbReference type="SUPFAM" id="SSF81321">
    <property type="entry name" value="Family A G protein-coupled receptor-like"/>
    <property type="match status" value="1"/>
</dbReference>
<evidence type="ECO:0000256" key="5">
    <source>
        <dbReference type="SAM" id="Phobius"/>
    </source>
</evidence>
<sequence length="324" mass="37163">MSTLSQDLSTLTTTLSLVLGVILIPLGTIGGFLNIIAFSRPNLRKTSCGIYFLVASIASIALVLTGQISRLATLSSTSTLLTTFWFCKLRIYLTNVFGLLARGLIVLASFDRFLFCSLNVRTRAWCHSKIAIRIIILLTIISFILPVHILIYYELRLSSRSCRSDVSWVGTYDLSYQYIFVVILPSSFMFLFSFLLIRNLHNQRTRLARKLQTRDKQLIFILLSQIVFYTIIHISLPINMTYNRLTLNLDKSRDRIAIENFLSFLINSELIYIYFSTTFFLHTIVSPTFRKEFVQIWRKPNSIVPNVVTAAKARRQRVQATTIC</sequence>
<dbReference type="Gene3D" id="1.20.1070.10">
    <property type="entry name" value="Rhodopsin 7-helix transmembrane proteins"/>
    <property type="match status" value="1"/>
</dbReference>
<dbReference type="Proteomes" id="UP000663828">
    <property type="component" value="Unassembled WGS sequence"/>
</dbReference>
<feature type="transmembrane region" description="Helical" evidence="5">
    <location>
        <begin position="89"/>
        <end position="110"/>
    </location>
</feature>
<keyword evidence="8" id="KW-1185">Reference proteome</keyword>
<dbReference type="InterPro" id="IPR052954">
    <property type="entry name" value="GPCR-Ligand_Int"/>
</dbReference>
<feature type="transmembrane region" description="Helical" evidence="5">
    <location>
        <begin position="175"/>
        <end position="197"/>
    </location>
</feature>
<feature type="transmembrane region" description="Helical" evidence="5">
    <location>
        <begin position="218"/>
        <end position="238"/>
    </location>
</feature>
<feature type="domain" description="G-protein coupled receptors family 1 profile" evidence="6">
    <location>
        <begin position="30"/>
        <end position="290"/>
    </location>
</feature>
<proteinExistence type="predicted"/>
<dbReference type="InterPro" id="IPR017452">
    <property type="entry name" value="GPCR_Rhodpsn_7TM"/>
</dbReference>
<name>A0A815ZZR2_ADIRI</name>
<dbReference type="PANTHER" id="PTHR46641">
    <property type="entry name" value="FMRFAMIDE RECEPTOR-RELATED"/>
    <property type="match status" value="1"/>
</dbReference>
<gene>
    <name evidence="7" type="ORF">XAT740_LOCUS46614</name>
</gene>
<organism evidence="7 8">
    <name type="scientific">Adineta ricciae</name>
    <name type="common">Rotifer</name>
    <dbReference type="NCBI Taxonomy" id="249248"/>
    <lineage>
        <taxon>Eukaryota</taxon>
        <taxon>Metazoa</taxon>
        <taxon>Spiralia</taxon>
        <taxon>Gnathifera</taxon>
        <taxon>Rotifera</taxon>
        <taxon>Eurotatoria</taxon>
        <taxon>Bdelloidea</taxon>
        <taxon>Adinetida</taxon>
        <taxon>Adinetidae</taxon>
        <taxon>Adineta</taxon>
    </lineage>
</organism>
<keyword evidence="2 5" id="KW-0812">Transmembrane</keyword>
<feature type="transmembrane region" description="Helical" evidence="5">
    <location>
        <begin position="130"/>
        <end position="155"/>
    </location>
</feature>
<keyword evidence="3 5" id="KW-1133">Transmembrane helix</keyword>
<protein>
    <recommendedName>
        <fullName evidence="6">G-protein coupled receptors family 1 profile domain-containing protein</fullName>
    </recommendedName>
</protein>
<keyword evidence="4 5" id="KW-0472">Membrane</keyword>
<feature type="transmembrane region" description="Helical" evidence="5">
    <location>
        <begin position="271"/>
        <end position="289"/>
    </location>
</feature>
<accession>A0A815ZZR2</accession>
<feature type="transmembrane region" description="Helical" evidence="5">
    <location>
        <begin position="50"/>
        <end position="69"/>
    </location>
</feature>